<evidence type="ECO:0000313" key="2">
    <source>
        <dbReference type="Proteomes" id="UP001169027"/>
    </source>
</evidence>
<proteinExistence type="predicted"/>
<evidence type="ECO:0000313" key="1">
    <source>
        <dbReference type="EMBL" id="MDO1534416.1"/>
    </source>
</evidence>
<dbReference type="EMBL" id="JAUKVY010000014">
    <property type="protein sequence ID" value="MDO1534416.1"/>
    <property type="molecule type" value="Genomic_DNA"/>
</dbReference>
<gene>
    <name evidence="1" type="ORF">Q2T77_19175</name>
</gene>
<comment type="caution">
    <text evidence="1">The sequence shown here is derived from an EMBL/GenBank/DDBJ whole genome shotgun (WGS) entry which is preliminary data.</text>
</comment>
<sequence>MPHAPNIVKAAGGAKHTPKLLKRLPFTIDIGLAVVRKLGELGRLKRKPGRASKVLDATTGPAIDNALVLRIALIAGKVIEESLGARTVEGRTLRMSLIEPAPVV</sequence>
<protein>
    <submittedName>
        <fullName evidence="1">Uncharacterized protein</fullName>
    </submittedName>
</protein>
<keyword evidence="2" id="KW-1185">Reference proteome</keyword>
<reference evidence="1" key="1">
    <citation type="submission" date="2023-06" db="EMBL/GenBank/DDBJ databases">
        <authorList>
            <person name="Jiang Y."/>
            <person name="Liu Q."/>
        </authorList>
    </citation>
    <scope>NUCLEOTIDE SEQUENCE</scope>
    <source>
        <strain evidence="1">CGMCC 1.12090</strain>
    </source>
</reference>
<accession>A0ABT8S664</accession>
<dbReference type="RefSeq" id="WP_301812071.1">
    <property type="nucleotide sequence ID" value="NZ_JAUJZH010000014.1"/>
</dbReference>
<name>A0ABT8S664_9BURK</name>
<organism evidence="1 2">
    <name type="scientific">Variovorax ginsengisoli</name>
    <dbReference type="NCBI Taxonomy" id="363844"/>
    <lineage>
        <taxon>Bacteria</taxon>
        <taxon>Pseudomonadati</taxon>
        <taxon>Pseudomonadota</taxon>
        <taxon>Betaproteobacteria</taxon>
        <taxon>Burkholderiales</taxon>
        <taxon>Comamonadaceae</taxon>
        <taxon>Variovorax</taxon>
    </lineage>
</organism>
<dbReference type="Proteomes" id="UP001169027">
    <property type="component" value="Unassembled WGS sequence"/>
</dbReference>